<reference evidence="2" key="1">
    <citation type="submission" date="2019-04" db="EMBL/GenBank/DDBJ databases">
        <title>Genome assembly of Zosterops borbonicus 15179.</title>
        <authorList>
            <person name="Leroy T."/>
            <person name="Anselmetti Y."/>
            <person name="Tilak M.-K."/>
            <person name="Nabholz B."/>
        </authorList>
    </citation>
    <scope>NUCLEOTIDE SEQUENCE</scope>
    <source>
        <strain evidence="2">HGM_15179</strain>
        <tissue evidence="2">Muscle</tissue>
    </source>
</reference>
<comment type="caution">
    <text evidence="2">The sequence shown here is derived from an EMBL/GenBank/DDBJ whole genome shotgun (WGS) entry which is preliminary data.</text>
</comment>
<evidence type="ECO:0000313" key="2">
    <source>
        <dbReference type="EMBL" id="TRZ14734.1"/>
    </source>
</evidence>
<sequence>MREIKGWNSGGELQLGFIKLTQLPYTQESARRSPLNSWVFTLNMGMGKQEGYNLGPIQNGKGVTLTLNDNPKNDSRNKKGKENRDLPNQSTASLELSRLQGGLQSDGQDPDVTYMMID</sequence>
<feature type="compositionally biased region" description="Basic and acidic residues" evidence="1">
    <location>
        <begin position="71"/>
        <end position="85"/>
    </location>
</feature>
<evidence type="ECO:0000313" key="3">
    <source>
        <dbReference type="Proteomes" id="UP000796761"/>
    </source>
</evidence>
<gene>
    <name evidence="2" type="ORF">HGM15179_012369</name>
</gene>
<organism evidence="2 3">
    <name type="scientific">Zosterops borbonicus</name>
    <dbReference type="NCBI Taxonomy" id="364589"/>
    <lineage>
        <taxon>Eukaryota</taxon>
        <taxon>Metazoa</taxon>
        <taxon>Chordata</taxon>
        <taxon>Craniata</taxon>
        <taxon>Vertebrata</taxon>
        <taxon>Euteleostomi</taxon>
        <taxon>Archelosauria</taxon>
        <taxon>Archosauria</taxon>
        <taxon>Dinosauria</taxon>
        <taxon>Saurischia</taxon>
        <taxon>Theropoda</taxon>
        <taxon>Coelurosauria</taxon>
        <taxon>Aves</taxon>
        <taxon>Neognathae</taxon>
        <taxon>Neoaves</taxon>
        <taxon>Telluraves</taxon>
        <taxon>Australaves</taxon>
        <taxon>Passeriformes</taxon>
        <taxon>Sylvioidea</taxon>
        <taxon>Zosteropidae</taxon>
        <taxon>Zosterops</taxon>
    </lineage>
</organism>
<accession>A0A8K1LI17</accession>
<name>A0A8K1LI17_9PASS</name>
<feature type="region of interest" description="Disordered" evidence="1">
    <location>
        <begin position="53"/>
        <end position="118"/>
    </location>
</feature>
<evidence type="ECO:0000256" key="1">
    <source>
        <dbReference type="SAM" id="MobiDB-lite"/>
    </source>
</evidence>
<proteinExistence type="predicted"/>
<dbReference type="Proteomes" id="UP000796761">
    <property type="component" value="Unassembled WGS sequence"/>
</dbReference>
<dbReference type="AlphaFoldDB" id="A0A8K1LI17"/>
<protein>
    <submittedName>
        <fullName evidence="2">Uncharacterized protein</fullName>
    </submittedName>
</protein>
<dbReference type="EMBL" id="SWJQ01000412">
    <property type="protein sequence ID" value="TRZ14734.1"/>
    <property type="molecule type" value="Genomic_DNA"/>
</dbReference>
<keyword evidence="3" id="KW-1185">Reference proteome</keyword>